<evidence type="ECO:0000256" key="1">
    <source>
        <dbReference type="ARBA" id="ARBA00004388"/>
    </source>
</evidence>
<dbReference type="GO" id="GO:0005886">
    <property type="term" value="C:plasma membrane"/>
    <property type="evidence" value="ECO:0007669"/>
    <property type="project" value="UniProtKB-SubCell"/>
</dbReference>
<evidence type="ECO:0000256" key="6">
    <source>
        <dbReference type="ARBA" id="ARBA00022519"/>
    </source>
</evidence>
<proteinExistence type="inferred from homology"/>
<comment type="subcellular location">
    <subcellularLocation>
        <location evidence="1">Cell inner membrane</location>
        <topology evidence="1">Single-pass membrane protein</topology>
        <orientation evidence="1">Cytoplasmic side</orientation>
    </subcellularLocation>
    <subcellularLocation>
        <location evidence="13">Cell membrane</location>
    </subcellularLocation>
</comment>
<keyword evidence="8" id="KW-0812">Transmembrane</keyword>
<feature type="compositionally biased region" description="Low complexity" evidence="14">
    <location>
        <begin position="421"/>
        <end position="433"/>
    </location>
</feature>
<comment type="function">
    <text evidence="13">Involved in lipopolysaccharide (LPS) biosynthesis. Catalyzes the transfer of 3-deoxy-D-manno-octulosonate (Kdo) residue(s) from CMP-Kdo to lipid IV(A), the tetraacyldisaccharide-1,4'-bisphosphate precursor of lipid A.</text>
</comment>
<reference evidence="17 18" key="1">
    <citation type="submission" date="2019-09" db="EMBL/GenBank/DDBJ databases">
        <title>Whole-genome sequence of the purple sulfur bacterium Thiohalocapsa marina DSM 19078.</title>
        <authorList>
            <person name="Kyndt J.A."/>
            <person name="Meyer T.E."/>
        </authorList>
    </citation>
    <scope>NUCLEOTIDE SEQUENCE [LARGE SCALE GENOMIC DNA]</scope>
    <source>
        <strain evidence="17 18">DSM 19078</strain>
    </source>
</reference>
<dbReference type="PANTHER" id="PTHR42755">
    <property type="entry name" value="3-DEOXY-MANNO-OCTULOSONATE CYTIDYLYLTRANSFERASE"/>
    <property type="match status" value="1"/>
</dbReference>
<evidence type="ECO:0000256" key="12">
    <source>
        <dbReference type="PIRSR" id="PIRSR639901-2"/>
    </source>
</evidence>
<name>A0A5M8FHK7_9GAMM</name>
<keyword evidence="13" id="KW-0448">Lipopolysaccharide biosynthesis</keyword>
<dbReference type="InterPro" id="IPR039901">
    <property type="entry name" value="Kdotransferase"/>
</dbReference>
<evidence type="ECO:0000256" key="8">
    <source>
        <dbReference type="ARBA" id="ARBA00022968"/>
    </source>
</evidence>
<evidence type="ECO:0000256" key="2">
    <source>
        <dbReference type="ARBA" id="ARBA00004713"/>
    </source>
</evidence>
<feature type="domain" description="Glycosyl transferase family 1" evidence="15">
    <location>
        <begin position="291"/>
        <end position="396"/>
    </location>
</feature>
<evidence type="ECO:0000256" key="3">
    <source>
        <dbReference type="ARBA" id="ARBA00006380"/>
    </source>
</evidence>
<comment type="similarity">
    <text evidence="3">Belongs to the glycosyltransferase group 1 family. Glycosyltransferase 30 subfamily.</text>
</comment>
<dbReference type="Gene3D" id="3.40.50.2000">
    <property type="entry name" value="Glycogen Phosphorylase B"/>
    <property type="match status" value="1"/>
</dbReference>
<dbReference type="Pfam" id="PF00534">
    <property type="entry name" value="Glycos_transf_1"/>
    <property type="match status" value="1"/>
</dbReference>
<feature type="site" description="Transition state stabilizer" evidence="12">
    <location>
        <position position="205"/>
    </location>
</feature>
<dbReference type="FunFam" id="3.40.50.11720:FF:000001">
    <property type="entry name" value="3-deoxy-D-manno-octulosonic acid transferase"/>
    <property type="match status" value="1"/>
</dbReference>
<gene>
    <name evidence="17" type="ORF">F2Q65_12365</name>
</gene>
<dbReference type="EMBL" id="VWXX01000020">
    <property type="protein sequence ID" value="KAA6184368.1"/>
    <property type="molecule type" value="Genomic_DNA"/>
</dbReference>
<evidence type="ECO:0000256" key="11">
    <source>
        <dbReference type="PIRSR" id="PIRSR639901-1"/>
    </source>
</evidence>
<dbReference type="InterPro" id="IPR001296">
    <property type="entry name" value="Glyco_trans_1"/>
</dbReference>
<dbReference type="PANTHER" id="PTHR42755:SF1">
    <property type="entry name" value="3-DEOXY-D-MANNO-OCTULOSONIC ACID TRANSFERASE, MITOCHONDRIAL-RELATED"/>
    <property type="match status" value="1"/>
</dbReference>
<feature type="active site" description="Proton acceptor" evidence="11">
    <location>
        <position position="59"/>
    </location>
</feature>
<dbReference type="GO" id="GO:0009245">
    <property type="term" value="P:lipid A biosynthetic process"/>
    <property type="evidence" value="ECO:0007669"/>
    <property type="project" value="TreeGrafter"/>
</dbReference>
<evidence type="ECO:0000313" key="17">
    <source>
        <dbReference type="EMBL" id="KAA6184368.1"/>
    </source>
</evidence>
<dbReference type="GO" id="GO:0043842">
    <property type="term" value="F:Kdo transferase activity"/>
    <property type="evidence" value="ECO:0007669"/>
    <property type="project" value="UniProtKB-EC"/>
</dbReference>
<feature type="site" description="Transition state stabilizer" evidence="12">
    <location>
        <position position="127"/>
    </location>
</feature>
<dbReference type="InterPro" id="IPR038107">
    <property type="entry name" value="Glycos_transf_N_sf"/>
</dbReference>
<evidence type="ECO:0000256" key="4">
    <source>
        <dbReference type="ARBA" id="ARBA00012621"/>
    </source>
</evidence>
<evidence type="ECO:0000256" key="5">
    <source>
        <dbReference type="ARBA" id="ARBA00019077"/>
    </source>
</evidence>
<keyword evidence="6" id="KW-0997">Cell inner membrane</keyword>
<dbReference type="Pfam" id="PF04413">
    <property type="entry name" value="Glycos_transf_N"/>
    <property type="match status" value="1"/>
</dbReference>
<keyword evidence="13" id="KW-1003">Cell membrane</keyword>
<comment type="caution">
    <text evidence="17">The sequence shown here is derived from an EMBL/GenBank/DDBJ whole genome shotgun (WGS) entry which is preliminary data.</text>
</comment>
<sequence>MRHLYSALLWLLLPGLLLRLLWRSRRAPAYRERWGERLGLFHPPPQPVDVWLHAVSVGEVQAAQPLIRHLLRGGYSVLVTTTTPTGARRLHDLFGDAVQHRYTPFDLGWVMGRFLGAARPRLVLVMETEIWPNMLAACARRGVDVMLINARLSARSARGYARAPRFSAETMQRFACIAVQGPVDAARFRALGVAPARIVVTGSIKFDVQLPASLMDRAEVMRLGWGNRPVWVAASTHEGEEEPLLAAHARVRQAYPNALLVLVPRHPERFDRVAMLVARQGMGLARRSLGELGDERTAVFLGDTMGELPVFLAAADVAFVGGSLIPHGGHNLLEPAAVGVPVLIGPHSFNFAEITRLLLARQAAMQVADADALAQALTRLLGDAAERARIGENGRRAVESNRGALDRLIGLVDARLEEGRSAAAPASTAEDTAGGVAADPGPD</sequence>
<feature type="region of interest" description="Disordered" evidence="14">
    <location>
        <begin position="420"/>
        <end position="443"/>
    </location>
</feature>
<dbReference type="AlphaFoldDB" id="A0A5M8FHK7"/>
<dbReference type="UniPathway" id="UPA00958"/>
<comment type="catalytic activity">
    <reaction evidence="10 13">
        <text>lipid IVA (E. coli) + CMP-3-deoxy-beta-D-manno-octulosonate = alpha-Kdo-(2-&gt;6)-lipid IVA (E. coli) + CMP + H(+)</text>
        <dbReference type="Rhea" id="RHEA:28066"/>
        <dbReference type="ChEBI" id="CHEBI:15378"/>
        <dbReference type="ChEBI" id="CHEBI:58603"/>
        <dbReference type="ChEBI" id="CHEBI:60364"/>
        <dbReference type="ChEBI" id="CHEBI:60377"/>
        <dbReference type="ChEBI" id="CHEBI:85987"/>
        <dbReference type="EC" id="2.4.99.12"/>
    </reaction>
</comment>
<dbReference type="Proteomes" id="UP000322981">
    <property type="component" value="Unassembled WGS sequence"/>
</dbReference>
<dbReference type="InterPro" id="IPR007507">
    <property type="entry name" value="Glycos_transf_N"/>
</dbReference>
<dbReference type="SUPFAM" id="SSF53756">
    <property type="entry name" value="UDP-Glycosyltransferase/glycogen phosphorylase"/>
    <property type="match status" value="1"/>
</dbReference>
<accession>A0A5M8FHK7</accession>
<keyword evidence="8" id="KW-0735">Signal-anchor</keyword>
<protein>
    <recommendedName>
        <fullName evidence="5 13">3-deoxy-D-manno-octulosonic acid transferase</fullName>
        <shortName evidence="13">Kdo transferase</shortName>
        <ecNumber evidence="4 13">2.4.99.12</ecNumber>
    </recommendedName>
    <alternativeName>
        <fullName evidence="9 13">Lipid IV(A) 3-deoxy-D-manno-octulosonic acid transferase</fullName>
    </alternativeName>
</protein>
<evidence type="ECO:0000256" key="10">
    <source>
        <dbReference type="ARBA" id="ARBA00049183"/>
    </source>
</evidence>
<keyword evidence="18" id="KW-1185">Reference proteome</keyword>
<organism evidence="17 18">
    <name type="scientific">Thiohalocapsa marina</name>
    <dbReference type="NCBI Taxonomy" id="424902"/>
    <lineage>
        <taxon>Bacteria</taxon>
        <taxon>Pseudomonadati</taxon>
        <taxon>Pseudomonadota</taxon>
        <taxon>Gammaproteobacteria</taxon>
        <taxon>Chromatiales</taxon>
        <taxon>Chromatiaceae</taxon>
        <taxon>Thiohalocapsa</taxon>
    </lineage>
</organism>
<evidence type="ECO:0000256" key="7">
    <source>
        <dbReference type="ARBA" id="ARBA00022679"/>
    </source>
</evidence>
<dbReference type="RefSeq" id="WP_150093726.1">
    <property type="nucleotide sequence ID" value="NZ_JBFUOH010000116.1"/>
</dbReference>
<dbReference type="GO" id="GO:0009244">
    <property type="term" value="P:lipopolysaccharide core region biosynthetic process"/>
    <property type="evidence" value="ECO:0007669"/>
    <property type="project" value="UniProtKB-UniRule"/>
</dbReference>
<dbReference type="Gene3D" id="3.40.50.11720">
    <property type="entry name" value="3-Deoxy-D-manno-octulosonic-acid transferase, N-terminal domain"/>
    <property type="match status" value="1"/>
</dbReference>
<keyword evidence="6" id="KW-0472">Membrane</keyword>
<dbReference type="FunFam" id="3.40.50.2000:FF:000032">
    <property type="entry name" value="3-deoxy-D-manno-octulosonic acid transferase"/>
    <property type="match status" value="1"/>
</dbReference>
<comment type="pathway">
    <text evidence="2 13">Bacterial outer membrane biogenesis; LPS core biosynthesis.</text>
</comment>
<evidence type="ECO:0000256" key="13">
    <source>
        <dbReference type="RuleBase" id="RU365103"/>
    </source>
</evidence>
<dbReference type="EC" id="2.4.99.12" evidence="4 13"/>
<evidence type="ECO:0000313" key="18">
    <source>
        <dbReference type="Proteomes" id="UP000322981"/>
    </source>
</evidence>
<evidence type="ECO:0000256" key="9">
    <source>
        <dbReference type="ARBA" id="ARBA00031445"/>
    </source>
</evidence>
<evidence type="ECO:0000259" key="16">
    <source>
        <dbReference type="Pfam" id="PF04413"/>
    </source>
</evidence>
<dbReference type="NCBIfam" id="NF004388">
    <property type="entry name" value="PRK05749.1-4"/>
    <property type="match status" value="1"/>
</dbReference>
<keyword evidence="7 13" id="KW-0808">Transferase</keyword>
<dbReference type="OrthoDB" id="9789797at2"/>
<evidence type="ECO:0000256" key="14">
    <source>
        <dbReference type="SAM" id="MobiDB-lite"/>
    </source>
</evidence>
<evidence type="ECO:0000259" key="15">
    <source>
        <dbReference type="Pfam" id="PF00534"/>
    </source>
</evidence>
<feature type="domain" description="3-deoxy-D-manno-octulosonic-acid transferase N-terminal" evidence="16">
    <location>
        <begin position="32"/>
        <end position="208"/>
    </location>
</feature>